<dbReference type="Pfam" id="PF00440">
    <property type="entry name" value="TetR_N"/>
    <property type="match status" value="1"/>
</dbReference>
<evidence type="ECO:0000313" key="8">
    <source>
        <dbReference type="Proteomes" id="UP000744555"/>
    </source>
</evidence>
<dbReference type="PROSITE" id="PS01081">
    <property type="entry name" value="HTH_TETR_1"/>
    <property type="match status" value="1"/>
</dbReference>
<accession>A0ABR7S659</accession>
<evidence type="ECO:0000256" key="1">
    <source>
        <dbReference type="ARBA" id="ARBA00022491"/>
    </source>
</evidence>
<dbReference type="Proteomes" id="UP000744555">
    <property type="component" value="Unassembled WGS sequence"/>
</dbReference>
<protein>
    <submittedName>
        <fullName evidence="7">TetR family transcriptional regulator</fullName>
    </submittedName>
</protein>
<keyword evidence="3 5" id="KW-0238">DNA-binding</keyword>
<dbReference type="InterPro" id="IPR036271">
    <property type="entry name" value="Tet_transcr_reg_TetR-rel_C_sf"/>
</dbReference>
<name>A0ABR7S659_AQUAC</name>
<organism evidence="7 8">
    <name type="scientific">Aquipseudomonas alcaligenes</name>
    <name type="common">Pseudomonas alcaligenes</name>
    <dbReference type="NCBI Taxonomy" id="43263"/>
    <lineage>
        <taxon>Bacteria</taxon>
        <taxon>Pseudomonadati</taxon>
        <taxon>Pseudomonadota</taxon>
        <taxon>Gammaproteobacteria</taxon>
        <taxon>Pseudomonadales</taxon>
        <taxon>Pseudomonadaceae</taxon>
        <taxon>Aquipseudomonas</taxon>
    </lineage>
</organism>
<comment type="caution">
    <text evidence="7">The sequence shown here is derived from an EMBL/GenBank/DDBJ whole genome shotgun (WGS) entry which is preliminary data.</text>
</comment>
<dbReference type="SUPFAM" id="SSF46689">
    <property type="entry name" value="Homeodomain-like"/>
    <property type="match status" value="1"/>
</dbReference>
<dbReference type="InterPro" id="IPR050109">
    <property type="entry name" value="HTH-type_TetR-like_transc_reg"/>
</dbReference>
<keyword evidence="1" id="KW-0678">Repressor</keyword>
<dbReference type="RefSeq" id="WP_187807768.1">
    <property type="nucleotide sequence ID" value="NZ_LZEU01000001.1"/>
</dbReference>
<dbReference type="PROSITE" id="PS50977">
    <property type="entry name" value="HTH_TETR_2"/>
    <property type="match status" value="1"/>
</dbReference>
<evidence type="ECO:0000256" key="3">
    <source>
        <dbReference type="ARBA" id="ARBA00023125"/>
    </source>
</evidence>
<evidence type="ECO:0000256" key="5">
    <source>
        <dbReference type="PROSITE-ProRule" id="PRU00335"/>
    </source>
</evidence>
<dbReference type="InterPro" id="IPR009057">
    <property type="entry name" value="Homeodomain-like_sf"/>
</dbReference>
<keyword evidence="8" id="KW-1185">Reference proteome</keyword>
<dbReference type="Pfam" id="PF08361">
    <property type="entry name" value="TetR_C_2"/>
    <property type="match status" value="1"/>
</dbReference>
<keyword evidence="4" id="KW-0804">Transcription</keyword>
<dbReference type="InterPro" id="IPR023772">
    <property type="entry name" value="DNA-bd_HTH_TetR-type_CS"/>
</dbReference>
<feature type="domain" description="HTH tetR-type" evidence="6">
    <location>
        <begin position="10"/>
        <end position="70"/>
    </location>
</feature>
<dbReference type="PANTHER" id="PTHR30055">
    <property type="entry name" value="HTH-TYPE TRANSCRIPTIONAL REGULATOR RUTR"/>
    <property type="match status" value="1"/>
</dbReference>
<dbReference type="EMBL" id="LZEU01000001">
    <property type="protein sequence ID" value="MBC9252300.1"/>
    <property type="molecule type" value="Genomic_DNA"/>
</dbReference>
<evidence type="ECO:0000256" key="2">
    <source>
        <dbReference type="ARBA" id="ARBA00023015"/>
    </source>
</evidence>
<keyword evidence="2" id="KW-0805">Transcription regulation</keyword>
<evidence type="ECO:0000259" key="6">
    <source>
        <dbReference type="PROSITE" id="PS50977"/>
    </source>
</evidence>
<proteinExistence type="predicted"/>
<sequence length="211" mass="23836">MVRRTKEEAAETRVQILDAAERVFHDQGVSRTTLAQIAAAAGVTRGAIYWHFENKVDLFQAMLERLHLPLEALAQASENEDEPDPLGRMRELLTQLLRRVELDAQSRRIGEILRYKCEYSDDLGDLRQRMQHAHLDCDERIAKSLRNAVSKAQLPDDLDCQRAALCVHAYIEGLQANWLLAPGGLSLAEQAQSLVDALLDMLRSSPALRQR</sequence>
<evidence type="ECO:0000313" key="7">
    <source>
        <dbReference type="EMBL" id="MBC9252300.1"/>
    </source>
</evidence>
<dbReference type="SUPFAM" id="SSF48498">
    <property type="entry name" value="Tetracyclin repressor-like, C-terminal domain"/>
    <property type="match status" value="1"/>
</dbReference>
<dbReference type="Gene3D" id="1.10.357.10">
    <property type="entry name" value="Tetracycline Repressor, domain 2"/>
    <property type="match status" value="1"/>
</dbReference>
<feature type="DNA-binding region" description="H-T-H motif" evidence="5">
    <location>
        <begin position="33"/>
        <end position="52"/>
    </location>
</feature>
<gene>
    <name evidence="7" type="ORF">A9179_18675</name>
</gene>
<dbReference type="PANTHER" id="PTHR30055:SF240">
    <property type="entry name" value="HTH-TYPE TRANSCRIPTIONAL REGULATOR ACRR"/>
    <property type="match status" value="1"/>
</dbReference>
<dbReference type="PRINTS" id="PR00455">
    <property type="entry name" value="HTHTETR"/>
</dbReference>
<dbReference type="InterPro" id="IPR013572">
    <property type="entry name" value="Tscrpt_reg_MAATS_C"/>
</dbReference>
<evidence type="ECO:0000256" key="4">
    <source>
        <dbReference type="ARBA" id="ARBA00023163"/>
    </source>
</evidence>
<reference evidence="7 8" key="1">
    <citation type="submission" date="2016-06" db="EMBL/GenBank/DDBJ databases">
        <authorList>
            <person name="Ramos C."/>
            <person name="Pintado A."/>
            <person name="Crespo-Gomez J.I."/>
        </authorList>
    </citation>
    <scope>NUCLEOTIDE SEQUENCE [LARGE SCALE GENOMIC DNA]</scope>
    <source>
        <strain evidence="7 8">AVO110</strain>
    </source>
</reference>
<dbReference type="InterPro" id="IPR001647">
    <property type="entry name" value="HTH_TetR"/>
</dbReference>